<feature type="compositionally biased region" description="Low complexity" evidence="1">
    <location>
        <begin position="247"/>
        <end position="257"/>
    </location>
</feature>
<gene>
    <name evidence="2" type="ORF">CLIB1423_30S00122</name>
</gene>
<sequence>MGFVETGRSSKRLKNAPKTVSRKRISKSRQNSPSLTTTSSGARSRAHTSILERFPKEILFEIFLQVGLEDNSLPLLSKYFNGLFKIDLTLIGDFLKAYQGGRDAPQPEAPGLGFLLRCINHYIDTHNYSKGPRFSQLRRKLEKYKAKYESSGIRNDSVDSSVKESETWINCFEKTQLIPLELFKKRFITEAVVKCLPDGQVREIKDIPEWMEIRTSCIASCFKNLHEALKRALPERSSEELANIASEQFEQQQQESETGSGVVSGHADRSEDEKELVDFPSRFYSGQFTEEKFNLISYMSMKYKFRFRDVDKAMSYFIREVQNKDYNLQCLIYSLIDKIAALEEYTVQPIVEAFEILNNHGEQSDQASYWKIINVLVEGYYKAHSSDVRSDQDFHDEELWIYLREAERLDFLELVIKYTGERGHSKAVML</sequence>
<feature type="compositionally biased region" description="Basic residues" evidence="1">
    <location>
        <begin position="9"/>
        <end position="27"/>
    </location>
</feature>
<feature type="region of interest" description="Disordered" evidence="1">
    <location>
        <begin position="1"/>
        <end position="46"/>
    </location>
</feature>
<dbReference type="EMBL" id="CAKXYY010000030">
    <property type="protein sequence ID" value="CAH2355626.1"/>
    <property type="molecule type" value="Genomic_DNA"/>
</dbReference>
<dbReference type="OrthoDB" id="4022350at2759"/>
<keyword evidence="3" id="KW-1185">Reference proteome</keyword>
<comment type="caution">
    <text evidence="2">The sequence shown here is derived from an EMBL/GenBank/DDBJ whole genome shotgun (WGS) entry which is preliminary data.</text>
</comment>
<evidence type="ECO:0000256" key="1">
    <source>
        <dbReference type="SAM" id="MobiDB-lite"/>
    </source>
</evidence>
<protein>
    <submittedName>
        <fullName evidence="2">Uncharacterized protein</fullName>
    </submittedName>
</protein>
<dbReference type="AlphaFoldDB" id="A0A9P0QV99"/>
<evidence type="ECO:0000313" key="3">
    <source>
        <dbReference type="Proteomes" id="UP000837801"/>
    </source>
</evidence>
<evidence type="ECO:0000313" key="2">
    <source>
        <dbReference type="EMBL" id="CAH2355626.1"/>
    </source>
</evidence>
<proteinExistence type="predicted"/>
<organism evidence="2 3">
    <name type="scientific">[Candida] railenensis</name>
    <dbReference type="NCBI Taxonomy" id="45579"/>
    <lineage>
        <taxon>Eukaryota</taxon>
        <taxon>Fungi</taxon>
        <taxon>Dikarya</taxon>
        <taxon>Ascomycota</taxon>
        <taxon>Saccharomycotina</taxon>
        <taxon>Pichiomycetes</taxon>
        <taxon>Debaryomycetaceae</taxon>
        <taxon>Kurtzmaniella</taxon>
    </lineage>
</organism>
<dbReference type="Proteomes" id="UP000837801">
    <property type="component" value="Unassembled WGS sequence"/>
</dbReference>
<feature type="compositionally biased region" description="Polar residues" evidence="1">
    <location>
        <begin position="28"/>
        <end position="42"/>
    </location>
</feature>
<name>A0A9P0QV99_9ASCO</name>
<feature type="region of interest" description="Disordered" evidence="1">
    <location>
        <begin position="247"/>
        <end position="274"/>
    </location>
</feature>
<accession>A0A9P0QV99</accession>
<reference evidence="2" key="1">
    <citation type="submission" date="2022-03" db="EMBL/GenBank/DDBJ databases">
        <authorList>
            <person name="Legras J.-L."/>
            <person name="Devillers H."/>
            <person name="Grondin C."/>
        </authorList>
    </citation>
    <scope>NUCLEOTIDE SEQUENCE</scope>
    <source>
        <strain evidence="2">CLIB 1423</strain>
    </source>
</reference>